<dbReference type="AlphaFoldDB" id="A0A2J7PFA4"/>
<feature type="region of interest" description="Disordered" evidence="1">
    <location>
        <begin position="656"/>
        <end position="687"/>
    </location>
</feature>
<name>A0A2J7PFA4_9NEOP</name>
<feature type="compositionally biased region" description="Polar residues" evidence="1">
    <location>
        <begin position="66"/>
        <end position="80"/>
    </location>
</feature>
<feature type="region of interest" description="Disordered" evidence="1">
    <location>
        <begin position="321"/>
        <end position="340"/>
    </location>
</feature>
<sequence>MLNSLVGQYTDISQLSPATNVTAVNNSLTSSEGKASVLQPHDSTSSACQITPTHGPEEDRTHENDNQTGQSRSSDNTATNVLSPSCYVIHQSVSSNSNDLHHKPEARSSGSTPRTMENSLSTTVLQDTAKANPSKNVQEKCQDESVQELFSSTSVFPEPGHAVKTMNRMHSSVCLLDSSSEASEKDVNKLDTSISKMLGGTYDCRVNVYNRNNAIQKPHLNYLTRVCKSLSNTKNDKQVCSSEDEKNNLICGQVRVHDVVSRSVHNSENNATVARCTQALQTRNERDTVSETTADLKNQLCATTVVENATLLTVKVINSVTDSSSKPTASTDFSHESESLLPSAGIQPFEEFTDCVTHDMQKANRCSYTAPNNIANVSTCALKEGRVPLPEVDRNLSKIEAPPNIPQHTSSTCSIPPLQSVPVPEPWQQLHGIHRYISKSVGPIPNVNNKNAPLISGLGSSYNREYPVIKMKVAPQQQIRNKTPLHKVETSPTITEIPASTSKMLLRPSEISEIVRTIGSKLGVFLENDDIHGNASQVTVYSVPETVPSCVTPESNIPQHRRNLSQPYQTSDSATLQAERNVMCSTGQRVQVPMSNTYQNRLYRNINNQPQTSLPLSQTQIPQVMSCNAYRTLTYVPNNFQGSPLGHASCVSKSTEQSERVSEEQCSGKAKRRKSGPPNKSSTSKQNVKKPEFGCLFNKNLQSLMASIKVAFPNAIMIPTQEELQSIMRSANQENQLGVLEMKESQFIETTKKSARKRQCNESSGAEKNETQQDDVCPKVLSGKRKRLNKLHSFSIKITKTNGKYRSSSVQKYSQHLCHNPHSLSTPENSQLQNAAREIRPYIRISQLRPYQLAPFVSIKRLKSFFVPNVTYKLTDINVINLLDEI</sequence>
<gene>
    <name evidence="2" type="ORF">B7P43_G17218</name>
</gene>
<organism evidence="2 3">
    <name type="scientific">Cryptotermes secundus</name>
    <dbReference type="NCBI Taxonomy" id="105785"/>
    <lineage>
        <taxon>Eukaryota</taxon>
        <taxon>Metazoa</taxon>
        <taxon>Ecdysozoa</taxon>
        <taxon>Arthropoda</taxon>
        <taxon>Hexapoda</taxon>
        <taxon>Insecta</taxon>
        <taxon>Pterygota</taxon>
        <taxon>Neoptera</taxon>
        <taxon>Polyneoptera</taxon>
        <taxon>Dictyoptera</taxon>
        <taxon>Blattodea</taxon>
        <taxon>Blattoidea</taxon>
        <taxon>Termitoidae</taxon>
        <taxon>Kalotermitidae</taxon>
        <taxon>Cryptotermitinae</taxon>
        <taxon>Cryptotermes</taxon>
    </lineage>
</organism>
<accession>A0A2J7PFA4</accession>
<feature type="compositionally biased region" description="Polar residues" evidence="1">
    <location>
        <begin position="41"/>
        <end position="52"/>
    </location>
</feature>
<evidence type="ECO:0000313" key="2">
    <source>
        <dbReference type="EMBL" id="PNF15019.1"/>
    </source>
</evidence>
<feature type="compositionally biased region" description="Polar residues" evidence="1">
    <location>
        <begin position="321"/>
        <end position="332"/>
    </location>
</feature>
<dbReference type="Proteomes" id="UP000235965">
    <property type="component" value="Unassembled WGS sequence"/>
</dbReference>
<dbReference type="InParanoid" id="A0A2J7PFA4"/>
<comment type="caution">
    <text evidence="2">The sequence shown here is derived from an EMBL/GenBank/DDBJ whole genome shotgun (WGS) entry which is preliminary data.</text>
</comment>
<evidence type="ECO:0000313" key="3">
    <source>
        <dbReference type="Proteomes" id="UP000235965"/>
    </source>
</evidence>
<keyword evidence="3" id="KW-1185">Reference proteome</keyword>
<reference evidence="2 3" key="1">
    <citation type="submission" date="2017-12" db="EMBL/GenBank/DDBJ databases">
        <title>Hemimetabolous genomes reveal molecular basis of termite eusociality.</title>
        <authorList>
            <person name="Harrison M.C."/>
            <person name="Jongepier E."/>
            <person name="Robertson H.M."/>
            <person name="Arning N."/>
            <person name="Bitard-Feildel T."/>
            <person name="Chao H."/>
            <person name="Childers C.P."/>
            <person name="Dinh H."/>
            <person name="Doddapaneni H."/>
            <person name="Dugan S."/>
            <person name="Gowin J."/>
            <person name="Greiner C."/>
            <person name="Han Y."/>
            <person name="Hu H."/>
            <person name="Hughes D.S.T."/>
            <person name="Huylmans A.-K."/>
            <person name="Kemena C."/>
            <person name="Kremer L.P.M."/>
            <person name="Lee S.L."/>
            <person name="Lopez-Ezquerra A."/>
            <person name="Mallet L."/>
            <person name="Monroy-Kuhn J.M."/>
            <person name="Moser A."/>
            <person name="Murali S.C."/>
            <person name="Muzny D.M."/>
            <person name="Otani S."/>
            <person name="Piulachs M.-D."/>
            <person name="Poelchau M."/>
            <person name="Qu J."/>
            <person name="Schaub F."/>
            <person name="Wada-Katsumata A."/>
            <person name="Worley K.C."/>
            <person name="Xie Q."/>
            <person name="Ylla G."/>
            <person name="Poulsen M."/>
            <person name="Gibbs R.A."/>
            <person name="Schal C."/>
            <person name="Richards S."/>
            <person name="Belles X."/>
            <person name="Korb J."/>
            <person name="Bornberg-Bauer E."/>
        </authorList>
    </citation>
    <scope>NUCLEOTIDE SEQUENCE [LARGE SCALE GENOMIC DNA]</scope>
    <source>
        <tissue evidence="2">Whole body</tissue>
    </source>
</reference>
<feature type="region of interest" description="Disordered" evidence="1">
    <location>
        <begin position="93"/>
        <end position="122"/>
    </location>
</feature>
<dbReference type="EMBL" id="NEVH01025673">
    <property type="protein sequence ID" value="PNF15019.1"/>
    <property type="molecule type" value="Genomic_DNA"/>
</dbReference>
<feature type="compositionally biased region" description="Basic and acidic residues" evidence="1">
    <location>
        <begin position="55"/>
        <end position="65"/>
    </location>
</feature>
<feature type="region of interest" description="Disordered" evidence="1">
    <location>
        <begin position="751"/>
        <end position="775"/>
    </location>
</feature>
<protein>
    <submittedName>
        <fullName evidence="2">Uncharacterized protein</fullName>
    </submittedName>
</protein>
<dbReference type="OrthoDB" id="8195636at2759"/>
<feature type="region of interest" description="Disordered" evidence="1">
    <location>
        <begin position="32"/>
        <end position="80"/>
    </location>
</feature>
<proteinExistence type="predicted"/>
<feature type="compositionally biased region" description="Polar residues" evidence="1">
    <location>
        <begin position="108"/>
        <end position="122"/>
    </location>
</feature>
<evidence type="ECO:0000256" key="1">
    <source>
        <dbReference type="SAM" id="MobiDB-lite"/>
    </source>
</evidence>